<dbReference type="GO" id="GO:0005737">
    <property type="term" value="C:cytoplasm"/>
    <property type="evidence" value="ECO:0007669"/>
    <property type="project" value="TreeGrafter"/>
</dbReference>
<feature type="domain" description="HTH luxR-type" evidence="3">
    <location>
        <begin position="879"/>
        <end position="944"/>
    </location>
</feature>
<dbReference type="Pfam" id="PF13191">
    <property type="entry name" value="AAA_16"/>
    <property type="match status" value="1"/>
</dbReference>
<evidence type="ECO:0000313" key="5">
    <source>
        <dbReference type="Proteomes" id="UP000250434"/>
    </source>
</evidence>
<accession>A0A344L1Z4</accession>
<dbReference type="InterPro" id="IPR000792">
    <property type="entry name" value="Tscrpt_reg_LuxR_C"/>
</dbReference>
<dbReference type="InterPro" id="IPR011990">
    <property type="entry name" value="TPR-like_helical_dom_sf"/>
</dbReference>
<dbReference type="Proteomes" id="UP000250434">
    <property type="component" value="Chromosome"/>
</dbReference>
<dbReference type="SMART" id="SM00421">
    <property type="entry name" value="HTH_LUXR"/>
    <property type="match status" value="1"/>
</dbReference>
<name>A0A344L1Z4_9PSEU</name>
<dbReference type="PANTHER" id="PTHR16305">
    <property type="entry name" value="TESTICULAR SOLUBLE ADENYLYL CYCLASE"/>
    <property type="match status" value="1"/>
</dbReference>
<dbReference type="PANTHER" id="PTHR16305:SF35">
    <property type="entry name" value="TRANSCRIPTIONAL ACTIVATOR DOMAIN"/>
    <property type="match status" value="1"/>
</dbReference>
<dbReference type="GO" id="GO:0005524">
    <property type="term" value="F:ATP binding"/>
    <property type="evidence" value="ECO:0007669"/>
    <property type="project" value="UniProtKB-KW"/>
</dbReference>
<dbReference type="RefSeq" id="WP_205215250.1">
    <property type="nucleotide sequence ID" value="NZ_CP015163.1"/>
</dbReference>
<evidence type="ECO:0000259" key="3">
    <source>
        <dbReference type="PROSITE" id="PS50043"/>
    </source>
</evidence>
<keyword evidence="2" id="KW-0067">ATP-binding</keyword>
<dbReference type="PROSITE" id="PS00622">
    <property type="entry name" value="HTH_LUXR_1"/>
    <property type="match status" value="1"/>
</dbReference>
<dbReference type="AlphaFoldDB" id="A0A344L1Z4"/>
<reference evidence="4 5" key="1">
    <citation type="submission" date="2016-04" db="EMBL/GenBank/DDBJ databases">
        <title>Complete genome sequence and analysis of deep-sea sediment isolate, Amycolatopsis sp. WP1.</title>
        <authorList>
            <person name="Wang H."/>
            <person name="Chen S."/>
            <person name="Wu Q."/>
        </authorList>
    </citation>
    <scope>NUCLEOTIDE SEQUENCE [LARGE SCALE GENOMIC DNA]</scope>
    <source>
        <strain evidence="4 5">WP1</strain>
    </source>
</reference>
<proteinExistence type="predicted"/>
<dbReference type="Gene3D" id="1.25.40.10">
    <property type="entry name" value="Tetratricopeptide repeat domain"/>
    <property type="match status" value="2"/>
</dbReference>
<dbReference type="KEGG" id="aab:A4R43_05605"/>
<evidence type="ECO:0000256" key="1">
    <source>
        <dbReference type="ARBA" id="ARBA00022741"/>
    </source>
</evidence>
<gene>
    <name evidence="4" type="ORF">A4R43_05605</name>
</gene>
<dbReference type="InterPro" id="IPR041664">
    <property type="entry name" value="AAA_16"/>
</dbReference>
<dbReference type="PROSITE" id="PS50043">
    <property type="entry name" value="HTH_LUXR_2"/>
    <property type="match status" value="1"/>
</dbReference>
<dbReference type="InterPro" id="IPR027417">
    <property type="entry name" value="P-loop_NTPase"/>
</dbReference>
<keyword evidence="5" id="KW-1185">Reference proteome</keyword>
<sequence>MVERTEVPGDSGVLIGRSGELGALARLAAAARAGDAGLIVLSGPSGIGKSSLLRAFTGHAAAEGMRVLHGTCGEVVAGTGYGGAQALFGSLDLTGADSGLLRGGARRALVALADDPGDAGSAADYPALHGLYWLAVNLMADGPLVLALDDVHWCDERSLRWLEFLMRRADTLPLLVVLALRTEIGPVAPGALADISAQPRSVTVDVGPLGEADVATMITRDFGNPADPSFVHNAAMVSGGNPLVLTRLLHELRELGVPPDETGARRVTEVGRYVVATSVRATLDSKPDWVRAVAIAVAVLGDHGEELLGALAGVPSSQVETALEVLRGADVLAADRVEPVHDVVRSAVLDSISPADLAALRVRAASLLSDAGRPAEDVANLLLLVPDVTQPWMAGVLRAAAARAELRGAPEAAIRYLYRVLEAEPESVPVRLQLARSLAELDPPKGAALLREALVLALDVRTRAMVAVQFGMTCLHVQKSPEAVRVLSEVLDALDLELGPDPDPADRELRTHVESALLLTGVDEKSTVAAVRERVARMTPPPGDTPAQRQLLGTMTVVTAMDGTSPALAVEQARRAMRAPGVTLGGWSLLSAALALSFADEVGDCMDALDRVLEHARENAAVRTYVLTLSFRAFIMHGLGELADAISDAQVSLDVSRGEPWGDAVTMPPTALAAGLIDRGEPARAEELLAGVGRAGLDRFVWEYHWFLMTRARARWALGDADTALALFDECGRSLKDAGLVNPAFVPWWVESACVLADTRRPGDAVEIVEYGTELARRWGTPRVLGLAALARGVITPGTAGMELLAEAASLLARSPARLEQARAEFRLGQALLESGFSERARGHLRTAADLARRCGALALARSARRGLVAAGGRMREITESPVDMLTGTERKVAALAVAGSSNRAIAESLFVTVRTVESHLTNVYRKLGVGSRAELDTALADMPRSLGGPAKRVFS</sequence>
<dbReference type="EMBL" id="CP015163">
    <property type="protein sequence ID" value="AXB42068.1"/>
    <property type="molecule type" value="Genomic_DNA"/>
</dbReference>
<protein>
    <submittedName>
        <fullName evidence="4">LuxR family transcriptional regulator</fullName>
    </submittedName>
</protein>
<dbReference type="InterPro" id="IPR016032">
    <property type="entry name" value="Sig_transdc_resp-reg_C-effctor"/>
</dbReference>
<dbReference type="InterPro" id="IPR036388">
    <property type="entry name" value="WH-like_DNA-bd_sf"/>
</dbReference>
<keyword evidence="1" id="KW-0547">Nucleotide-binding</keyword>
<organism evidence="4 5">
    <name type="scientific">Amycolatopsis albispora</name>
    <dbReference type="NCBI Taxonomy" id="1804986"/>
    <lineage>
        <taxon>Bacteria</taxon>
        <taxon>Bacillati</taxon>
        <taxon>Actinomycetota</taxon>
        <taxon>Actinomycetes</taxon>
        <taxon>Pseudonocardiales</taxon>
        <taxon>Pseudonocardiaceae</taxon>
        <taxon>Amycolatopsis</taxon>
    </lineage>
</organism>
<dbReference type="GO" id="GO:0004016">
    <property type="term" value="F:adenylate cyclase activity"/>
    <property type="evidence" value="ECO:0007669"/>
    <property type="project" value="TreeGrafter"/>
</dbReference>
<dbReference type="SUPFAM" id="SSF48452">
    <property type="entry name" value="TPR-like"/>
    <property type="match status" value="2"/>
</dbReference>
<dbReference type="SUPFAM" id="SSF46894">
    <property type="entry name" value="C-terminal effector domain of the bipartite response regulators"/>
    <property type="match status" value="1"/>
</dbReference>
<evidence type="ECO:0000313" key="4">
    <source>
        <dbReference type="EMBL" id="AXB42068.1"/>
    </source>
</evidence>
<dbReference type="CDD" id="cd06170">
    <property type="entry name" value="LuxR_C_like"/>
    <property type="match status" value="1"/>
</dbReference>
<dbReference type="Gene3D" id="1.10.10.10">
    <property type="entry name" value="Winged helix-like DNA-binding domain superfamily/Winged helix DNA-binding domain"/>
    <property type="match status" value="1"/>
</dbReference>
<dbReference type="GO" id="GO:0006355">
    <property type="term" value="P:regulation of DNA-templated transcription"/>
    <property type="evidence" value="ECO:0007669"/>
    <property type="project" value="InterPro"/>
</dbReference>
<dbReference type="GO" id="GO:0003677">
    <property type="term" value="F:DNA binding"/>
    <property type="evidence" value="ECO:0007669"/>
    <property type="project" value="InterPro"/>
</dbReference>
<dbReference type="Pfam" id="PF00196">
    <property type="entry name" value="GerE"/>
    <property type="match status" value="1"/>
</dbReference>
<evidence type="ECO:0000256" key="2">
    <source>
        <dbReference type="ARBA" id="ARBA00022840"/>
    </source>
</evidence>
<dbReference type="SUPFAM" id="SSF52540">
    <property type="entry name" value="P-loop containing nucleoside triphosphate hydrolases"/>
    <property type="match status" value="1"/>
</dbReference>
<dbReference type="PRINTS" id="PR00038">
    <property type="entry name" value="HTHLUXR"/>
</dbReference>